<proteinExistence type="inferred from homology"/>
<dbReference type="KEGG" id="vra:106760389"/>
<dbReference type="GO" id="GO:0009451">
    <property type="term" value="P:RNA modification"/>
    <property type="evidence" value="ECO:0007669"/>
    <property type="project" value="InterPro"/>
</dbReference>
<dbReference type="AlphaFoldDB" id="A0A1S3TZW2"/>
<feature type="repeat" description="PPR" evidence="3">
    <location>
        <begin position="305"/>
        <end position="339"/>
    </location>
</feature>
<evidence type="ECO:0000313" key="5">
    <source>
        <dbReference type="RefSeq" id="XP_014499310.1"/>
    </source>
</evidence>
<feature type="repeat" description="PPR" evidence="3">
    <location>
        <begin position="204"/>
        <end position="238"/>
    </location>
</feature>
<reference evidence="5" key="2">
    <citation type="submission" date="2025-08" db="UniProtKB">
        <authorList>
            <consortium name="RefSeq"/>
        </authorList>
    </citation>
    <scope>IDENTIFICATION</scope>
    <source>
        <tissue evidence="5">Leaf</tissue>
    </source>
</reference>
<organism evidence="4 5">
    <name type="scientific">Vigna radiata var. radiata</name>
    <name type="common">Mung bean</name>
    <name type="synonym">Phaseolus aureus</name>
    <dbReference type="NCBI Taxonomy" id="3916"/>
    <lineage>
        <taxon>Eukaryota</taxon>
        <taxon>Viridiplantae</taxon>
        <taxon>Streptophyta</taxon>
        <taxon>Embryophyta</taxon>
        <taxon>Tracheophyta</taxon>
        <taxon>Spermatophyta</taxon>
        <taxon>Magnoliopsida</taxon>
        <taxon>eudicotyledons</taxon>
        <taxon>Gunneridae</taxon>
        <taxon>Pentapetalae</taxon>
        <taxon>rosids</taxon>
        <taxon>fabids</taxon>
        <taxon>Fabales</taxon>
        <taxon>Fabaceae</taxon>
        <taxon>Papilionoideae</taxon>
        <taxon>50 kb inversion clade</taxon>
        <taxon>NPAAA clade</taxon>
        <taxon>indigoferoid/millettioid clade</taxon>
        <taxon>Phaseoleae</taxon>
        <taxon>Vigna</taxon>
    </lineage>
</organism>
<dbReference type="GO" id="GO:0003723">
    <property type="term" value="F:RNA binding"/>
    <property type="evidence" value="ECO:0007669"/>
    <property type="project" value="InterPro"/>
</dbReference>
<dbReference type="Proteomes" id="UP000087766">
    <property type="component" value="Chromosome 5"/>
</dbReference>
<feature type="repeat" description="PPR" evidence="3">
    <location>
        <begin position="274"/>
        <end position="304"/>
    </location>
</feature>
<comment type="similarity">
    <text evidence="2">Belongs to the PPR family. PCMP-E subfamily.</text>
</comment>
<dbReference type="OrthoDB" id="185373at2759"/>
<evidence type="ECO:0000256" key="3">
    <source>
        <dbReference type="PROSITE-ProRule" id="PRU00708"/>
    </source>
</evidence>
<gene>
    <name evidence="5" type="primary">LOC106760389</name>
</gene>
<dbReference type="FunFam" id="1.25.40.10:FF:000031">
    <property type="entry name" value="Pentatricopeptide repeat-containing protein mitochondrial"/>
    <property type="match status" value="1"/>
</dbReference>
<accession>A0A1S3TZW2</accession>
<dbReference type="RefSeq" id="XP_014499310.1">
    <property type="nucleotide sequence ID" value="XM_014643824.2"/>
</dbReference>
<dbReference type="FunFam" id="1.25.40.10:FF:000280">
    <property type="entry name" value="Pentatricopeptide repeat-containing protein"/>
    <property type="match status" value="1"/>
</dbReference>
<feature type="repeat" description="PPR" evidence="3">
    <location>
        <begin position="173"/>
        <end position="203"/>
    </location>
</feature>
<dbReference type="GeneID" id="106760389"/>
<dbReference type="InterPro" id="IPR002885">
    <property type="entry name" value="PPR_rpt"/>
</dbReference>
<dbReference type="Pfam" id="PF20431">
    <property type="entry name" value="E_motif"/>
    <property type="match status" value="1"/>
</dbReference>
<keyword evidence="1" id="KW-0677">Repeat</keyword>
<dbReference type="PANTHER" id="PTHR47926:SF415">
    <property type="entry name" value="PENTATRICOPEPTIDE REPEAT-CONTAINING PROTEIN"/>
    <property type="match status" value="1"/>
</dbReference>
<dbReference type="PROSITE" id="PS51375">
    <property type="entry name" value="PPR"/>
    <property type="match status" value="5"/>
</dbReference>
<dbReference type="SUPFAM" id="SSF48452">
    <property type="entry name" value="TPR-like"/>
    <property type="match status" value="1"/>
</dbReference>
<dbReference type="PANTHER" id="PTHR47926">
    <property type="entry name" value="PENTATRICOPEPTIDE REPEAT-CONTAINING PROTEIN"/>
    <property type="match status" value="1"/>
</dbReference>
<protein>
    <submittedName>
        <fullName evidence="5">Pentatricopeptide repeat-containing protein At2g20540</fullName>
    </submittedName>
</protein>
<dbReference type="Gene3D" id="1.25.40.10">
    <property type="entry name" value="Tetratricopeptide repeat domain"/>
    <property type="match status" value="4"/>
</dbReference>
<feature type="repeat" description="PPR" evidence="3">
    <location>
        <begin position="69"/>
        <end position="103"/>
    </location>
</feature>
<keyword evidence="4" id="KW-1185">Reference proteome</keyword>
<dbReference type="InterPro" id="IPR011990">
    <property type="entry name" value="TPR-like_helical_dom_sf"/>
</dbReference>
<reference evidence="4" key="1">
    <citation type="journal article" date="2014" name="Nat. Commun.">
        <title>Genome sequence of mungbean and insights into evolution within Vigna species.</title>
        <authorList>
            <person name="Kang Y.J."/>
            <person name="Kim S.K."/>
            <person name="Kim M.Y."/>
            <person name="Lestari P."/>
            <person name="Kim K.H."/>
            <person name="Ha B.K."/>
            <person name="Jun T.H."/>
            <person name="Hwang W.J."/>
            <person name="Lee T."/>
            <person name="Lee J."/>
            <person name="Shim S."/>
            <person name="Yoon M.Y."/>
            <person name="Jang Y.E."/>
            <person name="Han K.S."/>
            <person name="Taeprayoon P."/>
            <person name="Yoon N."/>
            <person name="Somta P."/>
            <person name="Tanya P."/>
            <person name="Kim K.S."/>
            <person name="Gwag J.G."/>
            <person name="Moon J.K."/>
            <person name="Lee Y.H."/>
            <person name="Park B.S."/>
            <person name="Bombarely A."/>
            <person name="Doyle J.J."/>
            <person name="Jackson S.A."/>
            <person name="Schafleitner R."/>
            <person name="Srinives P."/>
            <person name="Varshney R.K."/>
            <person name="Lee S.H."/>
        </authorList>
    </citation>
    <scope>NUCLEOTIDE SEQUENCE [LARGE SCALE GENOMIC DNA]</scope>
    <source>
        <strain evidence="4">cv. VC1973A</strain>
    </source>
</reference>
<dbReference type="Pfam" id="PF13041">
    <property type="entry name" value="PPR_2"/>
    <property type="match status" value="2"/>
</dbReference>
<dbReference type="Pfam" id="PF01535">
    <property type="entry name" value="PPR"/>
    <property type="match status" value="4"/>
</dbReference>
<dbReference type="NCBIfam" id="TIGR00756">
    <property type="entry name" value="PPR"/>
    <property type="match status" value="6"/>
</dbReference>
<evidence type="ECO:0000256" key="1">
    <source>
        <dbReference type="ARBA" id="ARBA00022737"/>
    </source>
</evidence>
<dbReference type="InterPro" id="IPR046960">
    <property type="entry name" value="PPR_At4g14850-like_plant"/>
</dbReference>
<evidence type="ECO:0000313" key="4">
    <source>
        <dbReference type="Proteomes" id="UP000087766"/>
    </source>
</evidence>
<sequence length="546" mass="61445">MGVRELENRFVATLRTCSKIAELKKLHAHIVKLSLSQSNFLATKMLDLCDNLGHVDYATLIFQNLEDPNVFSYNAIIRTCTHNHRYSLAIYVFKEMLRHATKSSLPDKFTIPFVIKSCAGIRCRRLGQQVHAQVCKFGPKSHAITDNALIDMYTKSGDLKGAYQVFEEMTVRDAVSWNSLISGHARLGQMKSAREAFNEMPCRTIVSWTTMINGYTKAGCFVDALEIFRGMQEVGIEPDEISVISVLPACAQLGALEVGKWIHKYSEKSGFLKKTAVCNALIEMYGKCGCIDEAMGLFYQMVEKDVICWSTMIGGLANHGKGYEAIRVFEDMQNAGVAPNGVTFVGVLSACVHAGLWKEGLRYFDVMRVDNHLEPEIEHYGCLVDLLGRWGRLHEALDTIMKMPMQPDSRIWNSLLSSCRIHRNLEIAVVAMEQLLELEPEESGNYVLLANIYAELGKWEGVSNVRKLIRSKRIKKTPGSSLIEVDNMVQEFVSGDDTKPFSQDVFTILEGLTLHQTTSSDFMEFVEEEAGQGQVYRKLPLFNQFL</sequence>
<dbReference type="InterPro" id="IPR046848">
    <property type="entry name" value="E_motif"/>
</dbReference>
<evidence type="ECO:0000256" key="2">
    <source>
        <dbReference type="ARBA" id="ARBA00061659"/>
    </source>
</evidence>
<dbReference type="FunFam" id="1.25.40.10:FF:001214">
    <property type="entry name" value="Pentatricopeptide repeat-containing protein At2g20540"/>
    <property type="match status" value="1"/>
</dbReference>
<name>A0A1S3TZW2_VIGRR</name>